<protein>
    <submittedName>
        <fullName evidence="1">Uncharacterized protein</fullName>
    </submittedName>
</protein>
<accession>X0VMU0</accession>
<feature type="non-terminal residue" evidence="1">
    <location>
        <position position="217"/>
    </location>
</feature>
<dbReference type="EMBL" id="BARS01025235">
    <property type="protein sequence ID" value="GAG01876.1"/>
    <property type="molecule type" value="Genomic_DNA"/>
</dbReference>
<reference evidence="1" key="1">
    <citation type="journal article" date="2014" name="Front. Microbiol.">
        <title>High frequency of phylogenetically diverse reductive dehalogenase-homologous genes in deep subseafloor sedimentary metagenomes.</title>
        <authorList>
            <person name="Kawai M."/>
            <person name="Futagami T."/>
            <person name="Toyoda A."/>
            <person name="Takaki Y."/>
            <person name="Nishi S."/>
            <person name="Hori S."/>
            <person name="Arai W."/>
            <person name="Tsubouchi T."/>
            <person name="Morono Y."/>
            <person name="Uchiyama I."/>
            <person name="Ito T."/>
            <person name="Fujiyama A."/>
            <person name="Inagaki F."/>
            <person name="Takami H."/>
        </authorList>
    </citation>
    <scope>NUCLEOTIDE SEQUENCE</scope>
    <source>
        <strain evidence="1">Expedition CK06-06</strain>
    </source>
</reference>
<proteinExistence type="predicted"/>
<sequence length="217" mass="25328">MAKYLNKAQRNQLLENQIARNRVDMIETLRKARRRVEMRLIEAARDERFATVRRIRDGVYKDIGQEYVRLQGDLDKWTNESLLRTSKVYYELAAADLLATDGDKLASSFTIFSAKHNEEYFAKVHPFNAERLAAVNVHLNPQLVKMAEADVRALRAATVDTLREAHIAGMTPQERFKLLREKTMEYADDPKSWAFIDKSGRKWKKNNYFDMLNRTVT</sequence>
<name>X0VMU0_9ZZZZ</name>
<evidence type="ECO:0000313" key="1">
    <source>
        <dbReference type="EMBL" id="GAG01876.1"/>
    </source>
</evidence>
<gene>
    <name evidence="1" type="ORF">S01H1_39913</name>
</gene>
<dbReference type="AlphaFoldDB" id="X0VMU0"/>
<organism evidence="1">
    <name type="scientific">marine sediment metagenome</name>
    <dbReference type="NCBI Taxonomy" id="412755"/>
    <lineage>
        <taxon>unclassified sequences</taxon>
        <taxon>metagenomes</taxon>
        <taxon>ecological metagenomes</taxon>
    </lineage>
</organism>
<comment type="caution">
    <text evidence="1">The sequence shown here is derived from an EMBL/GenBank/DDBJ whole genome shotgun (WGS) entry which is preliminary data.</text>
</comment>